<organism evidence="3 6">
    <name type="scientific">Capnocytophaga canimorsus</name>
    <dbReference type="NCBI Taxonomy" id="28188"/>
    <lineage>
        <taxon>Bacteria</taxon>
        <taxon>Pseudomonadati</taxon>
        <taxon>Bacteroidota</taxon>
        <taxon>Flavobacteriia</taxon>
        <taxon>Flavobacteriales</taxon>
        <taxon>Flavobacteriaceae</taxon>
        <taxon>Capnocytophaga</taxon>
    </lineage>
</organism>
<evidence type="ECO:0000313" key="4">
    <source>
        <dbReference type="EMBL" id="CEN52343.1"/>
    </source>
</evidence>
<dbReference type="GeneID" id="69580905"/>
<evidence type="ECO:0000313" key="2">
    <source>
        <dbReference type="EMBL" id="ATA94236.1"/>
    </source>
</evidence>
<dbReference type="EMBL" id="CP022389">
    <property type="protein sequence ID" value="ATA94236.1"/>
    <property type="molecule type" value="Genomic_DNA"/>
</dbReference>
<dbReference type="RefSeq" id="WP_013996295.1">
    <property type="nucleotide sequence ID" value="NZ_BOQI01000026.1"/>
</dbReference>
<dbReference type="EMBL" id="CP022388">
    <property type="protein sequence ID" value="ATA92131.1"/>
    <property type="molecule type" value="Genomic_DNA"/>
</dbReference>
<accession>A0A0B7HGE8</accession>
<proteinExistence type="predicted"/>
<protein>
    <submittedName>
        <fullName evidence="3">Uncharacterized protein</fullName>
    </submittedName>
</protein>
<name>A0A0B7HGE8_9FLAO</name>
<sequence>MAIRLVSGCINCQNLKENNVCKVHETKVEAKYTCDSFDMVVAAKEAVSCGTCARFNTSKCAHPQKASSEMLCSSWAPEAQA</sequence>
<dbReference type="EMBL" id="CDOK01000162">
    <property type="protein sequence ID" value="CEN52343.1"/>
    <property type="molecule type" value="Genomic_DNA"/>
</dbReference>
<reference evidence="5 6" key="1">
    <citation type="submission" date="2015-01" db="EMBL/GenBank/DDBJ databases">
        <authorList>
            <person name="MANFREDI Pablo"/>
        </authorList>
    </citation>
    <scope>NUCLEOTIDE SEQUENCE [LARGE SCALE GENOMIC DNA]</scope>
    <source>
        <strain evidence="4 5">Cc11</strain>
        <strain evidence="3 6">Cc12</strain>
    </source>
</reference>
<dbReference type="Proteomes" id="UP000243136">
    <property type="component" value="Chromosome"/>
</dbReference>
<reference evidence="7 8" key="3">
    <citation type="submission" date="2017-06" db="EMBL/GenBank/DDBJ databases">
        <title>Capnocytophaga spp. assemblies.</title>
        <authorList>
            <person name="Gulvik C.A."/>
        </authorList>
    </citation>
    <scope>NUCLEOTIDE SEQUENCE [LARGE SCALE GENOMIC DNA]</scope>
    <source>
        <strain evidence="8">H3936</strain>
        <strain evidence="7">H5594</strain>
    </source>
</reference>
<dbReference type="Proteomes" id="UP000044026">
    <property type="component" value="Unassembled WGS sequence"/>
</dbReference>
<evidence type="ECO:0000313" key="5">
    <source>
        <dbReference type="Proteomes" id="UP000039370"/>
    </source>
</evidence>
<dbReference type="AlphaFoldDB" id="A0A0B7HGE8"/>
<dbReference type="Proteomes" id="UP000243753">
    <property type="component" value="Chromosome"/>
</dbReference>
<dbReference type="EMBL" id="CDOE01000072">
    <property type="protein sequence ID" value="CEN38786.1"/>
    <property type="molecule type" value="Genomic_DNA"/>
</dbReference>
<dbReference type="Proteomes" id="UP000039370">
    <property type="component" value="Unassembled WGS sequence"/>
</dbReference>
<reference evidence="1" key="2">
    <citation type="journal article" date="2017" name="Genome Announc.">
        <title>Twelve Complete Reference Genomes of Clinical Isolates in the Capnocytophaga Genus.</title>
        <authorList>
            <person name="Villarma A."/>
            <person name="Gulvik C.A."/>
            <person name="Rowe L.A."/>
            <person name="Sheth M."/>
            <person name="Juieng P."/>
            <person name="Nicholson A.C."/>
            <person name="Loparev V.N."/>
            <person name="McQuiston J.R."/>
        </authorList>
    </citation>
    <scope>NUCLEOTIDE SEQUENCE</scope>
    <source>
        <strain evidence="2">H3936</strain>
        <strain evidence="1">H5594</strain>
    </source>
</reference>
<gene>
    <name evidence="4" type="ORF">CCAN11_2440035</name>
    <name evidence="3" type="ORF">CCAN12_740039</name>
    <name evidence="2" type="ORF">CGC54_07810</name>
    <name evidence="1" type="ORF">CGC56_08180</name>
</gene>
<evidence type="ECO:0000313" key="3">
    <source>
        <dbReference type="EMBL" id="CEN38786.1"/>
    </source>
</evidence>
<evidence type="ECO:0000313" key="1">
    <source>
        <dbReference type="EMBL" id="ATA92131.1"/>
    </source>
</evidence>
<dbReference type="OMA" id="AAPGMLC"/>
<evidence type="ECO:0000313" key="7">
    <source>
        <dbReference type="Proteomes" id="UP000243136"/>
    </source>
</evidence>
<evidence type="ECO:0000313" key="8">
    <source>
        <dbReference type="Proteomes" id="UP000243753"/>
    </source>
</evidence>
<evidence type="ECO:0000313" key="6">
    <source>
        <dbReference type="Proteomes" id="UP000044026"/>
    </source>
</evidence>